<feature type="compositionally biased region" description="Low complexity" evidence="1">
    <location>
        <begin position="376"/>
        <end position="385"/>
    </location>
</feature>
<feature type="transmembrane region" description="Helical" evidence="2">
    <location>
        <begin position="58"/>
        <end position="82"/>
    </location>
</feature>
<evidence type="ECO:0000256" key="2">
    <source>
        <dbReference type="SAM" id="Phobius"/>
    </source>
</evidence>
<feature type="region of interest" description="Disordered" evidence="1">
    <location>
        <begin position="293"/>
        <end position="433"/>
    </location>
</feature>
<feature type="compositionally biased region" description="Pro residues" evidence="1">
    <location>
        <begin position="89"/>
        <end position="110"/>
    </location>
</feature>
<dbReference type="GO" id="GO:0016020">
    <property type="term" value="C:membrane"/>
    <property type="evidence" value="ECO:0007669"/>
    <property type="project" value="TreeGrafter"/>
</dbReference>
<keyword evidence="4" id="KW-1185">Reference proteome</keyword>
<dbReference type="PANTHER" id="PTHR31735">
    <property type="entry name" value="VACUOLAR MEMBRANE PROTEIN YPL162C"/>
    <property type="match status" value="1"/>
</dbReference>
<evidence type="ECO:0000313" key="4">
    <source>
        <dbReference type="Proteomes" id="UP000277580"/>
    </source>
</evidence>
<gene>
    <name evidence="3" type="ORF">P167DRAFT_553239</name>
</gene>
<evidence type="ECO:0000313" key="3">
    <source>
        <dbReference type="EMBL" id="RPB13268.1"/>
    </source>
</evidence>
<name>A0A3N4KUT7_9PEZI</name>
<dbReference type="STRING" id="1392247.A0A3N4KUT7"/>
<evidence type="ECO:0000256" key="1">
    <source>
        <dbReference type="SAM" id="MobiDB-lite"/>
    </source>
</evidence>
<dbReference type="Pfam" id="PF12400">
    <property type="entry name" value="STIMATE"/>
    <property type="match status" value="1"/>
</dbReference>
<feature type="transmembrane region" description="Helical" evidence="2">
    <location>
        <begin position="234"/>
        <end position="255"/>
    </location>
</feature>
<dbReference type="InterPro" id="IPR022127">
    <property type="entry name" value="STIMATE/YPL162C"/>
</dbReference>
<feature type="compositionally biased region" description="Polar residues" evidence="1">
    <location>
        <begin position="334"/>
        <end position="357"/>
    </location>
</feature>
<dbReference type="EMBL" id="ML119124">
    <property type="protein sequence ID" value="RPB13268.1"/>
    <property type="molecule type" value="Genomic_DNA"/>
</dbReference>
<keyword evidence="2" id="KW-1133">Transmembrane helix</keyword>
<sequence length="433" mass="47833">MIQDDGGDDSNRCELLGPFALFVQAALGGMALLSLVWKRSRESPQRPLKIWWFDVSKQVFGSVLVHMANIVLSMLSSGTFGIEPTPAGMLPPPPGFPPPRGFGPPPPGFGGPPRSRRDFGGPPEDDPTYHPNPCSFYLLNLGIDTTIGIAILIVILRVLHTLLAWSPFEFFKRGINSGDYGDPPRWSWWLKQAIIYFMGLMGMKFVVWIIFALCPWLGHVGDWLLAWTEGNKRLQVFFVMFFFPLVMNGVQYYIIDSYIKKKSDKLGCDEDIAPIPGSLSNHRRSFDSAGDIFNSDDEEANADSRSLLRPSSRRSRGTDKKLVTPVLEEYNPDTDGSTLQDGIGTPRSTSPSSSYNALRSGRRGLGSRKRSNVPESSKSMNSSMMLLPGSRGPSTPGYAEEESIVRGFGGRRGSDDDETTLVGKDEDLERGGR</sequence>
<feature type="transmembrane region" description="Helical" evidence="2">
    <location>
        <begin position="15"/>
        <end position="37"/>
    </location>
</feature>
<dbReference type="PANTHER" id="PTHR31735:SF1">
    <property type="entry name" value="VACUOLAR MEMBRANE PROTEIN YPL162C"/>
    <property type="match status" value="1"/>
</dbReference>
<protein>
    <recommendedName>
        <fullName evidence="5">Vacuolar membrane protein</fullName>
    </recommendedName>
</protein>
<feature type="region of interest" description="Disordered" evidence="1">
    <location>
        <begin position="86"/>
        <end position="125"/>
    </location>
</feature>
<accession>A0A3N4KUT7</accession>
<feature type="transmembrane region" description="Helical" evidence="2">
    <location>
        <begin position="145"/>
        <end position="165"/>
    </location>
</feature>
<dbReference type="AlphaFoldDB" id="A0A3N4KUT7"/>
<feature type="compositionally biased region" description="Basic residues" evidence="1">
    <location>
        <begin position="360"/>
        <end position="371"/>
    </location>
</feature>
<feature type="compositionally biased region" description="Basic and acidic residues" evidence="1">
    <location>
        <begin position="423"/>
        <end position="433"/>
    </location>
</feature>
<evidence type="ECO:0008006" key="5">
    <source>
        <dbReference type="Google" id="ProtNLM"/>
    </source>
</evidence>
<feature type="transmembrane region" description="Helical" evidence="2">
    <location>
        <begin position="194"/>
        <end position="218"/>
    </location>
</feature>
<dbReference type="InParanoid" id="A0A3N4KUT7"/>
<proteinExistence type="predicted"/>
<keyword evidence="2" id="KW-0812">Transmembrane</keyword>
<keyword evidence="2" id="KW-0472">Membrane</keyword>
<dbReference type="OrthoDB" id="431202at2759"/>
<dbReference type="Proteomes" id="UP000277580">
    <property type="component" value="Unassembled WGS sequence"/>
</dbReference>
<reference evidence="3 4" key="1">
    <citation type="journal article" date="2018" name="Nat. Ecol. Evol.">
        <title>Pezizomycetes genomes reveal the molecular basis of ectomycorrhizal truffle lifestyle.</title>
        <authorList>
            <person name="Murat C."/>
            <person name="Payen T."/>
            <person name="Noel B."/>
            <person name="Kuo A."/>
            <person name="Morin E."/>
            <person name="Chen J."/>
            <person name="Kohler A."/>
            <person name="Krizsan K."/>
            <person name="Balestrini R."/>
            <person name="Da Silva C."/>
            <person name="Montanini B."/>
            <person name="Hainaut M."/>
            <person name="Levati E."/>
            <person name="Barry K.W."/>
            <person name="Belfiori B."/>
            <person name="Cichocki N."/>
            <person name="Clum A."/>
            <person name="Dockter R.B."/>
            <person name="Fauchery L."/>
            <person name="Guy J."/>
            <person name="Iotti M."/>
            <person name="Le Tacon F."/>
            <person name="Lindquist E.A."/>
            <person name="Lipzen A."/>
            <person name="Malagnac F."/>
            <person name="Mello A."/>
            <person name="Molinier V."/>
            <person name="Miyauchi S."/>
            <person name="Poulain J."/>
            <person name="Riccioni C."/>
            <person name="Rubini A."/>
            <person name="Sitrit Y."/>
            <person name="Splivallo R."/>
            <person name="Traeger S."/>
            <person name="Wang M."/>
            <person name="Zifcakova L."/>
            <person name="Wipf D."/>
            <person name="Zambonelli A."/>
            <person name="Paolocci F."/>
            <person name="Nowrousian M."/>
            <person name="Ottonello S."/>
            <person name="Baldrian P."/>
            <person name="Spatafora J.W."/>
            <person name="Henrissat B."/>
            <person name="Nagy L.G."/>
            <person name="Aury J.M."/>
            <person name="Wincker P."/>
            <person name="Grigoriev I.V."/>
            <person name="Bonfante P."/>
            <person name="Martin F.M."/>
        </authorList>
    </citation>
    <scope>NUCLEOTIDE SEQUENCE [LARGE SCALE GENOMIC DNA]</scope>
    <source>
        <strain evidence="3 4">CCBAS932</strain>
    </source>
</reference>
<dbReference type="FunCoup" id="A0A3N4KUT7">
    <property type="interactions" value="60"/>
</dbReference>
<organism evidence="3 4">
    <name type="scientific">Morchella conica CCBAS932</name>
    <dbReference type="NCBI Taxonomy" id="1392247"/>
    <lineage>
        <taxon>Eukaryota</taxon>
        <taxon>Fungi</taxon>
        <taxon>Dikarya</taxon>
        <taxon>Ascomycota</taxon>
        <taxon>Pezizomycotina</taxon>
        <taxon>Pezizomycetes</taxon>
        <taxon>Pezizales</taxon>
        <taxon>Morchellaceae</taxon>
        <taxon>Morchella</taxon>
    </lineage>
</organism>